<dbReference type="OrthoDB" id="9786294at2"/>
<dbReference type="InterPro" id="IPR036869">
    <property type="entry name" value="J_dom_sf"/>
</dbReference>
<accession>A0A0D6P5L2</accession>
<evidence type="ECO:0000313" key="3">
    <source>
        <dbReference type="EMBL" id="GAN76957.1"/>
    </source>
</evidence>
<evidence type="ECO:0000313" key="4">
    <source>
        <dbReference type="Proteomes" id="UP000032680"/>
    </source>
</evidence>
<dbReference type="PANTHER" id="PTHR44145">
    <property type="entry name" value="DNAJ HOMOLOG SUBFAMILY A MEMBER 3, MITOCHONDRIAL"/>
    <property type="match status" value="1"/>
</dbReference>
<dbReference type="InterPro" id="IPR051938">
    <property type="entry name" value="Apopto_cytoskel_mod"/>
</dbReference>
<keyword evidence="1" id="KW-0143">Chaperone</keyword>
<evidence type="ECO:0000256" key="1">
    <source>
        <dbReference type="ARBA" id="ARBA00023186"/>
    </source>
</evidence>
<dbReference type="CDD" id="cd06257">
    <property type="entry name" value="DnaJ"/>
    <property type="match status" value="1"/>
</dbReference>
<organism evidence="3 4">
    <name type="scientific">Acidisphaera rubrifaciens HS-AP3</name>
    <dbReference type="NCBI Taxonomy" id="1231350"/>
    <lineage>
        <taxon>Bacteria</taxon>
        <taxon>Pseudomonadati</taxon>
        <taxon>Pseudomonadota</taxon>
        <taxon>Alphaproteobacteria</taxon>
        <taxon>Acetobacterales</taxon>
        <taxon>Acetobacteraceae</taxon>
        <taxon>Acidisphaera</taxon>
    </lineage>
</organism>
<dbReference type="RefSeq" id="WP_048860893.1">
    <property type="nucleotide sequence ID" value="NZ_BANB01000203.1"/>
</dbReference>
<dbReference type="SUPFAM" id="SSF46565">
    <property type="entry name" value="Chaperone J-domain"/>
    <property type="match status" value="1"/>
</dbReference>
<keyword evidence="4" id="KW-1185">Reference proteome</keyword>
<name>A0A0D6P5L2_9PROT</name>
<dbReference type="InterPro" id="IPR001623">
    <property type="entry name" value="DnaJ_domain"/>
</dbReference>
<feature type="domain" description="J" evidence="2">
    <location>
        <begin position="129"/>
        <end position="186"/>
    </location>
</feature>
<comment type="caution">
    <text evidence="3">The sequence shown here is derived from an EMBL/GenBank/DDBJ whole genome shotgun (WGS) entry which is preliminary data.</text>
</comment>
<protein>
    <submittedName>
        <fullName evidence="3">Heat shock protein DnaJ</fullName>
    </submittedName>
</protein>
<dbReference type="Gene3D" id="1.10.287.110">
    <property type="entry name" value="DnaJ domain"/>
    <property type="match status" value="1"/>
</dbReference>
<dbReference type="PANTHER" id="PTHR44145:SF3">
    <property type="entry name" value="DNAJ HOMOLOG SUBFAMILY A MEMBER 3, MITOCHONDRIAL"/>
    <property type="match status" value="1"/>
</dbReference>
<dbReference type="PROSITE" id="PS50076">
    <property type="entry name" value="DNAJ_2"/>
    <property type="match status" value="1"/>
</dbReference>
<reference evidence="3 4" key="1">
    <citation type="submission" date="2012-11" db="EMBL/GenBank/DDBJ databases">
        <title>Whole genome sequence of Acidisphaera rubrifaciens HS-AP3.</title>
        <authorList>
            <person name="Azuma Y."/>
            <person name="Higashiura N."/>
            <person name="Hirakawa H."/>
            <person name="Matsushita K."/>
        </authorList>
    </citation>
    <scope>NUCLEOTIDE SEQUENCE [LARGE SCALE GENOMIC DNA]</scope>
    <source>
        <strain evidence="3 4">HS-AP3</strain>
    </source>
</reference>
<keyword evidence="3" id="KW-0346">Stress response</keyword>
<dbReference type="Pfam" id="PF00226">
    <property type="entry name" value="DnaJ"/>
    <property type="match status" value="1"/>
</dbReference>
<proteinExistence type="predicted"/>
<dbReference type="Proteomes" id="UP000032680">
    <property type="component" value="Unassembled WGS sequence"/>
</dbReference>
<sequence>MTRSPPRARAYAPDPDAPGHVCDMPGCNEAGAYRAPKSRAQLREYWWFCLEHVRAYNAKWDFYKGMTPGQIEQELRADLSWQRPSWPLGRLGAAAWEDALTHDPLLAAAEFGKRGRKTARPDTPSDLKEPLATLGLAWPTTLTEVKARYKELAKRHHPDANGGDRGAEERLKTINLAYATLRSRLVDGAPHAASA</sequence>
<dbReference type="AlphaFoldDB" id="A0A0D6P5L2"/>
<gene>
    <name evidence="3" type="ORF">Asru_0203_03</name>
</gene>
<evidence type="ECO:0000259" key="2">
    <source>
        <dbReference type="PROSITE" id="PS50076"/>
    </source>
</evidence>
<dbReference type="EMBL" id="BANB01000203">
    <property type="protein sequence ID" value="GAN76957.1"/>
    <property type="molecule type" value="Genomic_DNA"/>
</dbReference>
<dbReference type="PRINTS" id="PR00625">
    <property type="entry name" value="JDOMAIN"/>
</dbReference>
<dbReference type="SMART" id="SM00271">
    <property type="entry name" value="DnaJ"/>
    <property type="match status" value="1"/>
</dbReference>